<keyword evidence="4" id="KW-1185">Reference proteome</keyword>
<feature type="compositionally biased region" description="Polar residues" evidence="1">
    <location>
        <begin position="828"/>
        <end position="840"/>
    </location>
</feature>
<feature type="compositionally biased region" description="Basic and acidic residues" evidence="1">
    <location>
        <begin position="805"/>
        <end position="825"/>
    </location>
</feature>
<reference evidence="3 4" key="1">
    <citation type="journal article" date="2014" name="BMC Genomics">
        <title>Comparative genome sequencing reveals chemotype-specific gene clusters in the toxigenic black mold Stachybotrys.</title>
        <authorList>
            <person name="Semeiks J."/>
            <person name="Borek D."/>
            <person name="Otwinowski Z."/>
            <person name="Grishin N.V."/>
        </authorList>
    </citation>
    <scope>NUCLEOTIDE SEQUENCE [LARGE SCALE GENOMIC DNA]</scope>
    <source>
        <strain evidence="4">CBS 109288 / IBT 7711</strain>
    </source>
</reference>
<dbReference type="GO" id="GO:0004674">
    <property type="term" value="F:protein serine/threonine kinase activity"/>
    <property type="evidence" value="ECO:0007669"/>
    <property type="project" value="TreeGrafter"/>
</dbReference>
<feature type="region of interest" description="Disordered" evidence="1">
    <location>
        <begin position="796"/>
        <end position="876"/>
    </location>
</feature>
<proteinExistence type="predicted"/>
<dbReference type="GO" id="GO:0005524">
    <property type="term" value="F:ATP binding"/>
    <property type="evidence" value="ECO:0007669"/>
    <property type="project" value="InterPro"/>
</dbReference>
<dbReference type="InterPro" id="IPR011009">
    <property type="entry name" value="Kinase-like_dom_sf"/>
</dbReference>
<feature type="compositionally biased region" description="Polar residues" evidence="1">
    <location>
        <begin position="865"/>
        <end position="876"/>
    </location>
</feature>
<dbReference type="InterPro" id="IPR000719">
    <property type="entry name" value="Prot_kinase_dom"/>
</dbReference>
<protein>
    <recommendedName>
        <fullName evidence="2">Protein kinase domain-containing protein</fullName>
    </recommendedName>
</protein>
<feature type="compositionally biased region" description="Basic and acidic residues" evidence="1">
    <location>
        <begin position="58"/>
        <end position="68"/>
    </location>
</feature>
<dbReference type="PROSITE" id="PS50011">
    <property type="entry name" value="PROTEIN_KINASE_DOM"/>
    <property type="match status" value="1"/>
</dbReference>
<dbReference type="HOGENOM" id="CLU_331261_0_0_1"/>
<dbReference type="EMBL" id="KL647495">
    <property type="protein sequence ID" value="KEY74730.1"/>
    <property type="molecule type" value="Genomic_DNA"/>
</dbReference>
<dbReference type="Proteomes" id="UP000028045">
    <property type="component" value="Unassembled WGS sequence"/>
</dbReference>
<dbReference type="PANTHER" id="PTHR24359">
    <property type="entry name" value="SERINE/THREONINE-PROTEIN KINASE SBK1"/>
    <property type="match status" value="1"/>
</dbReference>
<dbReference type="PANTHER" id="PTHR24359:SF1">
    <property type="entry name" value="INHIBITOR OF NUCLEAR FACTOR KAPPA-B KINASE EPSILON SUBUNIT HOMOLOG 1-RELATED"/>
    <property type="match status" value="1"/>
</dbReference>
<gene>
    <name evidence="3" type="ORF">S7711_05476</name>
</gene>
<organism evidence="3 4">
    <name type="scientific">Stachybotrys chartarum (strain CBS 109288 / IBT 7711)</name>
    <name type="common">Toxic black mold</name>
    <name type="synonym">Stilbospora chartarum</name>
    <dbReference type="NCBI Taxonomy" id="1280523"/>
    <lineage>
        <taxon>Eukaryota</taxon>
        <taxon>Fungi</taxon>
        <taxon>Dikarya</taxon>
        <taxon>Ascomycota</taxon>
        <taxon>Pezizomycotina</taxon>
        <taxon>Sordariomycetes</taxon>
        <taxon>Hypocreomycetidae</taxon>
        <taxon>Hypocreales</taxon>
        <taxon>Stachybotryaceae</taxon>
        <taxon>Stachybotrys</taxon>
    </lineage>
</organism>
<dbReference type="PROSITE" id="PS00108">
    <property type="entry name" value="PROTEIN_KINASE_ST"/>
    <property type="match status" value="1"/>
</dbReference>
<dbReference type="InterPro" id="IPR008271">
    <property type="entry name" value="Ser/Thr_kinase_AS"/>
</dbReference>
<sequence>MADEGLQGVLNDLCQQAEGSLIISDNAAFNPDNTPLPVAPLTPSEEYDMQSSSGESAGADKDGNESPMKDTYASHASQRRSPQRLFSSKLIDSEFFAADSSSGDCGPVQSPSGVIDLVSPSGGNIDDAIAEAMQSSIIYPSPGLSQDSYFSQPGKALSLQVYDPQADVVASAHDGAAHPSTSDSLESNDSFKTAASKITPQTTNSSTCSYETSLSHQLLATQSDSSVDYVHIGIEKFEVVRTATGGLRCLWRRLLKGDAWQQDIDPELLRLVKIHSQDAGKEDSGLLASQWPQDFPVPMEIVRQNTVDPQLLRFAELRSHPLVAEDPTVRMFLKVLPKFKPTPVRVNPSPDFKYRSMQREIIDHNGKPSETKIFVVSQTRDDIGCCLMVDDAPFCSFYYIPYMDTVIFWNQSDGAVVLDYFDDGSLAVQILKAGRKTRAKTGSWTVSVDNNSIITFHVLPRGKYWETIQGVSATALKSDTRPTTDLLAWMNHPLLGTFVGTTIRITDEEKHSYTLTRTKNIAETRVSSRPRDPPVADLHAAQHWMNEVQAHNSMPAHDNMVKLHGYDARFLCSWQEYIEAPSLDKIRDLNSFYTGPRHDALKIIHDIASALSAMHNGKGTRAGQEYLHMDVKPGNIVYHPQKGAVLIDFGIARNASLPPCLVSGSSHYTAPEFLHENAIRGPLADVWALGVTGLYLTRHIPIPERKSNSTWLISNIHRAKNGLTRLETIEECSRWIEYIIDIRVRLDSSDPVEALLCDMLEPNVLKRLDAESVVQCAKGIFERMEKDDAFENMLVEESEEEKDAEEATDRRSPTVEEDWLKRDPSEGSDGSNFSQTLVNSNEDEGSWVAEAEPDNANPHLRPTFSDDNASPSGFFT</sequence>
<evidence type="ECO:0000259" key="2">
    <source>
        <dbReference type="PROSITE" id="PS50011"/>
    </source>
</evidence>
<evidence type="ECO:0000256" key="1">
    <source>
        <dbReference type="SAM" id="MobiDB-lite"/>
    </source>
</evidence>
<feature type="domain" description="Protein kinase" evidence="2">
    <location>
        <begin position="453"/>
        <end position="781"/>
    </location>
</feature>
<dbReference type="SMART" id="SM00220">
    <property type="entry name" value="S_TKc"/>
    <property type="match status" value="1"/>
</dbReference>
<feature type="region of interest" description="Disordered" evidence="1">
    <location>
        <begin position="25"/>
        <end position="83"/>
    </location>
</feature>
<accession>A0A084BB01</accession>
<dbReference type="Pfam" id="PF00069">
    <property type="entry name" value="Pkinase"/>
    <property type="match status" value="1"/>
</dbReference>
<evidence type="ECO:0000313" key="3">
    <source>
        <dbReference type="EMBL" id="KEY74730.1"/>
    </source>
</evidence>
<dbReference type="Gene3D" id="1.10.510.10">
    <property type="entry name" value="Transferase(Phosphotransferase) domain 1"/>
    <property type="match status" value="1"/>
</dbReference>
<dbReference type="SUPFAM" id="SSF56112">
    <property type="entry name" value="Protein kinase-like (PK-like)"/>
    <property type="match status" value="1"/>
</dbReference>
<name>A0A084BB01_STACB</name>
<dbReference type="OrthoDB" id="1668230at2759"/>
<evidence type="ECO:0000313" key="4">
    <source>
        <dbReference type="Proteomes" id="UP000028045"/>
    </source>
</evidence>
<dbReference type="AlphaFoldDB" id="A0A084BB01"/>